<dbReference type="EMBL" id="FQZZ01000005">
    <property type="protein sequence ID" value="SHK45965.1"/>
    <property type="molecule type" value="Genomic_DNA"/>
</dbReference>
<gene>
    <name evidence="2" type="ORF">SAMN05444142_105220</name>
</gene>
<dbReference type="RefSeq" id="WP_149787594.1">
    <property type="nucleotide sequence ID" value="NZ_FNIO01000002.1"/>
</dbReference>
<evidence type="ECO:0000313" key="3">
    <source>
        <dbReference type="Proteomes" id="UP000324252"/>
    </source>
</evidence>
<dbReference type="Proteomes" id="UP000324252">
    <property type="component" value="Unassembled WGS sequence"/>
</dbReference>
<evidence type="ECO:0000313" key="2">
    <source>
        <dbReference type="EMBL" id="SHK45965.1"/>
    </source>
</evidence>
<dbReference type="AlphaFoldDB" id="A0A1H0F7T9"/>
<sequence length="453" mass="49851">MKIAPTQYQGQVLAVPETFNLFLGGGRGGGKSYGAMLLVLRHVEQYKDRARPLIVRETYKAASELAETLHMLLVAAYGRRAVRYNKADNVFRLANGAVIEVGQLDGPTAYSKYQGRSFTLLVVDEIGLLPNLRYVKMLRSNLRAAEGVPLREVRTANPGGTQHATLAREHVNRAPPWAPYATEDGETWVNAPSTYVDNPHLDGDAYHRRLRAATAGDTELLRAWVEGDWNIARGAMFGDVWDPEVHVLPADFRPPFRLRGHRTALGVDWGSSAPAVALIGVETSGEDGLFPKGSLIVLDEIHTADPADLSQGLRWPPGKLCDSIRERCAHWNIRPHGVGDDAAGLDESLLAVFRREGVYLTPPRKGPGSRIAGWQRLRQRMLHAVERDGPGLYVTGRCGLLLETLPTLPRDPNRPEDVDTGANDHAADALRYLEGFISTSRRYGSGRVEGHFG</sequence>
<name>A0A1H0F7T9_9RHOB</name>
<protein>
    <submittedName>
        <fullName evidence="2">Terminase-like family protein</fullName>
    </submittedName>
</protein>
<dbReference type="InterPro" id="IPR027417">
    <property type="entry name" value="P-loop_NTPase"/>
</dbReference>
<evidence type="ECO:0000259" key="1">
    <source>
        <dbReference type="Pfam" id="PF04466"/>
    </source>
</evidence>
<feature type="domain" description="Phage terminase large subunit N-terminal" evidence="1">
    <location>
        <begin position="22"/>
        <end position="227"/>
    </location>
</feature>
<dbReference type="OrthoDB" id="9768556at2"/>
<proteinExistence type="predicted"/>
<dbReference type="InterPro" id="IPR035412">
    <property type="entry name" value="Terminase_L_N"/>
</dbReference>
<keyword evidence="3" id="KW-1185">Reference proteome</keyword>
<dbReference type="Gene3D" id="3.40.50.300">
    <property type="entry name" value="P-loop containing nucleotide triphosphate hydrolases"/>
    <property type="match status" value="1"/>
</dbReference>
<organism evidence="2 3">
    <name type="scientific">Lutimaribacter pacificus</name>
    <dbReference type="NCBI Taxonomy" id="391948"/>
    <lineage>
        <taxon>Bacteria</taxon>
        <taxon>Pseudomonadati</taxon>
        <taxon>Pseudomonadota</taxon>
        <taxon>Alphaproteobacteria</taxon>
        <taxon>Rhodobacterales</taxon>
        <taxon>Roseobacteraceae</taxon>
        <taxon>Lutimaribacter</taxon>
    </lineage>
</organism>
<dbReference type="Gene3D" id="3.30.420.280">
    <property type="match status" value="1"/>
</dbReference>
<accession>A0A1H0F7T9</accession>
<reference evidence="2 3" key="1">
    <citation type="submission" date="2016-11" db="EMBL/GenBank/DDBJ databases">
        <authorList>
            <person name="Varghese N."/>
            <person name="Submissions S."/>
        </authorList>
    </citation>
    <scope>NUCLEOTIDE SEQUENCE [LARGE SCALE GENOMIC DNA]</scope>
    <source>
        <strain evidence="2 3">DSM 29620</strain>
    </source>
</reference>
<dbReference type="Pfam" id="PF04466">
    <property type="entry name" value="Terminase_3"/>
    <property type="match status" value="1"/>
</dbReference>